<comment type="caution">
    <text evidence="3">The sequence shown here is derived from an EMBL/GenBank/DDBJ whole genome shotgun (WGS) entry which is preliminary data.</text>
</comment>
<reference evidence="3 5" key="1">
    <citation type="submission" date="2020-12" db="EMBL/GenBank/DDBJ databases">
        <title>Metabolic potential, ecology and presence of endohyphal bacteria is reflected in genomic diversity of Mucoromycotina.</title>
        <authorList>
            <person name="Muszewska A."/>
            <person name="Okrasinska A."/>
            <person name="Steczkiewicz K."/>
            <person name="Drgas O."/>
            <person name="Orlowska M."/>
            <person name="Perlinska-Lenart U."/>
            <person name="Aleksandrzak-Piekarczyk T."/>
            <person name="Szatraj K."/>
            <person name="Zielenkiewicz U."/>
            <person name="Pilsyk S."/>
            <person name="Malc E."/>
            <person name="Mieczkowski P."/>
            <person name="Kruszewska J.S."/>
            <person name="Biernat P."/>
            <person name="Pawlowska J."/>
        </authorList>
    </citation>
    <scope>NUCLEOTIDE SEQUENCE [LARGE SCALE GENOMIC DNA]</scope>
    <source>
        <strain evidence="3 5">CBS 142.35</strain>
    </source>
</reference>
<name>A0A8H7RT25_9FUNG</name>
<protein>
    <recommendedName>
        <fullName evidence="2">PB1 domain-containing protein</fullName>
    </recommendedName>
</protein>
<proteinExistence type="predicted"/>
<dbReference type="GO" id="GO:0030010">
    <property type="term" value="P:establishment of cell polarity"/>
    <property type="evidence" value="ECO:0007669"/>
    <property type="project" value="TreeGrafter"/>
</dbReference>
<dbReference type="Gene3D" id="3.10.20.90">
    <property type="entry name" value="Phosphatidylinositol 3-kinase Catalytic Subunit, Chain A, domain 1"/>
    <property type="match status" value="1"/>
</dbReference>
<dbReference type="PANTHER" id="PTHR47339:SF1">
    <property type="entry name" value="CELL DIVISION CONTROL PROTEIN 24"/>
    <property type="match status" value="1"/>
</dbReference>
<evidence type="ECO:0000313" key="4">
    <source>
        <dbReference type="EMBL" id="KAG2219647.1"/>
    </source>
</evidence>
<feature type="domain" description="PB1" evidence="2">
    <location>
        <begin position="121"/>
        <end position="204"/>
    </location>
</feature>
<evidence type="ECO:0000259" key="2">
    <source>
        <dbReference type="PROSITE" id="PS51745"/>
    </source>
</evidence>
<dbReference type="GO" id="GO:0000935">
    <property type="term" value="C:division septum"/>
    <property type="evidence" value="ECO:0007669"/>
    <property type="project" value="TreeGrafter"/>
</dbReference>
<sequence>MTNILENQEERINDLNLPGMVWPSDDEEESEEDDQDDQDESEEENEENDGDESEEDDEDESEEDDEDESEENEDTDNDISDDNIIDEKDVTTSNPSLDHSFIPQLSLSSTSSSTSKDTTNKIKIKVHFSDTRILLMSTHVTFDELLHKVKTKFNAPSTLRLQYKDEDEEMVIMIDDDDLNMARQICRMRTNSSNPERMEIWCTT</sequence>
<dbReference type="SMART" id="SM00666">
    <property type="entry name" value="PB1"/>
    <property type="match status" value="1"/>
</dbReference>
<dbReference type="PROSITE" id="PS51745">
    <property type="entry name" value="PB1"/>
    <property type="match status" value="1"/>
</dbReference>
<feature type="compositionally biased region" description="Acidic residues" evidence="1">
    <location>
        <begin position="24"/>
        <end position="84"/>
    </location>
</feature>
<dbReference type="CDD" id="cd05992">
    <property type="entry name" value="PB1"/>
    <property type="match status" value="1"/>
</dbReference>
<keyword evidence="5" id="KW-1185">Reference proteome</keyword>
<evidence type="ECO:0000256" key="1">
    <source>
        <dbReference type="SAM" id="MobiDB-lite"/>
    </source>
</evidence>
<dbReference type="OrthoDB" id="9450131at2759"/>
<feature type="region of interest" description="Disordered" evidence="1">
    <location>
        <begin position="1"/>
        <end position="119"/>
    </location>
</feature>
<dbReference type="Proteomes" id="UP000646827">
    <property type="component" value="Unassembled WGS sequence"/>
</dbReference>
<accession>A0A8H7RT25</accession>
<evidence type="ECO:0000313" key="3">
    <source>
        <dbReference type="EMBL" id="KAG2216707.1"/>
    </source>
</evidence>
<dbReference type="PANTHER" id="PTHR47339">
    <property type="entry name" value="CELL DIVISION CONTROL PROTEIN 24"/>
    <property type="match status" value="1"/>
</dbReference>
<dbReference type="GO" id="GO:0005634">
    <property type="term" value="C:nucleus"/>
    <property type="evidence" value="ECO:0007669"/>
    <property type="project" value="TreeGrafter"/>
</dbReference>
<dbReference type="InterPro" id="IPR053793">
    <property type="entry name" value="PB1-like"/>
</dbReference>
<gene>
    <name evidence="4" type="ORF">INT45_012348</name>
    <name evidence="3" type="ORF">INT45_013630</name>
</gene>
<dbReference type="Pfam" id="PF00564">
    <property type="entry name" value="PB1"/>
    <property type="match status" value="1"/>
</dbReference>
<dbReference type="AlphaFoldDB" id="A0A8H7RT25"/>
<dbReference type="SUPFAM" id="SSF54277">
    <property type="entry name" value="CAD &amp; PB1 domains"/>
    <property type="match status" value="1"/>
</dbReference>
<dbReference type="InterPro" id="IPR000270">
    <property type="entry name" value="PB1_dom"/>
</dbReference>
<accession>A0A8H7RYJ0</accession>
<feature type="compositionally biased region" description="Low complexity" evidence="1">
    <location>
        <begin position="105"/>
        <end position="115"/>
    </location>
</feature>
<dbReference type="GO" id="GO:0031106">
    <property type="term" value="P:septin ring organization"/>
    <property type="evidence" value="ECO:0007669"/>
    <property type="project" value="TreeGrafter"/>
</dbReference>
<organism evidence="3 5">
    <name type="scientific">Circinella minor</name>
    <dbReference type="NCBI Taxonomy" id="1195481"/>
    <lineage>
        <taxon>Eukaryota</taxon>
        <taxon>Fungi</taxon>
        <taxon>Fungi incertae sedis</taxon>
        <taxon>Mucoromycota</taxon>
        <taxon>Mucoromycotina</taxon>
        <taxon>Mucoromycetes</taxon>
        <taxon>Mucorales</taxon>
        <taxon>Lichtheimiaceae</taxon>
        <taxon>Circinella</taxon>
    </lineage>
</organism>
<dbReference type="EMBL" id="JAEPRB010000170">
    <property type="protein sequence ID" value="KAG2219647.1"/>
    <property type="molecule type" value="Genomic_DNA"/>
</dbReference>
<dbReference type="EMBL" id="JAEPRB010000369">
    <property type="protein sequence ID" value="KAG2216707.1"/>
    <property type="molecule type" value="Genomic_DNA"/>
</dbReference>
<dbReference type="GO" id="GO:0043332">
    <property type="term" value="C:mating projection tip"/>
    <property type="evidence" value="ECO:0007669"/>
    <property type="project" value="TreeGrafter"/>
</dbReference>
<dbReference type="InterPro" id="IPR053026">
    <property type="entry name" value="CDC42_GEF"/>
</dbReference>
<dbReference type="GO" id="GO:0005737">
    <property type="term" value="C:cytoplasm"/>
    <property type="evidence" value="ECO:0007669"/>
    <property type="project" value="TreeGrafter"/>
</dbReference>
<evidence type="ECO:0000313" key="5">
    <source>
        <dbReference type="Proteomes" id="UP000646827"/>
    </source>
</evidence>